<comment type="cofactor">
    <cofactor evidence="1">
        <name>NAD(+)</name>
        <dbReference type="ChEBI" id="CHEBI:57540"/>
    </cofactor>
</comment>
<feature type="domain" description="3-dehydroquinate synthase N-terminal" evidence="6">
    <location>
        <begin position="2"/>
        <end position="61"/>
    </location>
</feature>
<keyword evidence="3" id="KW-0520">NAD</keyword>
<dbReference type="PANTHER" id="PTHR43622">
    <property type="entry name" value="3-DEHYDROQUINATE SYNTHASE"/>
    <property type="match status" value="1"/>
</dbReference>
<name>X0U3T3_9ZZZZ</name>
<dbReference type="Pfam" id="PF01761">
    <property type="entry name" value="DHQ_synthase"/>
    <property type="match status" value="1"/>
</dbReference>
<dbReference type="InterPro" id="IPR056179">
    <property type="entry name" value="DHQS_C"/>
</dbReference>
<dbReference type="GO" id="GO:0008652">
    <property type="term" value="P:amino acid biosynthetic process"/>
    <property type="evidence" value="ECO:0007669"/>
    <property type="project" value="UniProtKB-KW"/>
</dbReference>
<dbReference type="SUPFAM" id="SSF56796">
    <property type="entry name" value="Dehydroquinate synthase-like"/>
    <property type="match status" value="1"/>
</dbReference>
<dbReference type="EMBL" id="BARS01002230">
    <property type="protein sequence ID" value="GAF83140.1"/>
    <property type="molecule type" value="Genomic_DNA"/>
</dbReference>
<feature type="domain" description="3-dehydroquinate synthase C-terminal" evidence="7">
    <location>
        <begin position="63"/>
        <end position="206"/>
    </location>
</feature>
<dbReference type="GO" id="GO:0009073">
    <property type="term" value="P:aromatic amino acid family biosynthetic process"/>
    <property type="evidence" value="ECO:0007669"/>
    <property type="project" value="UniProtKB-KW"/>
</dbReference>
<evidence type="ECO:0000313" key="8">
    <source>
        <dbReference type="EMBL" id="GAF83140.1"/>
    </source>
</evidence>
<evidence type="ECO:0000256" key="2">
    <source>
        <dbReference type="ARBA" id="ARBA00022605"/>
    </source>
</evidence>
<accession>X0U3T3</accession>
<protein>
    <submittedName>
        <fullName evidence="8">Uncharacterized protein</fullName>
    </submittedName>
</protein>
<evidence type="ECO:0000256" key="3">
    <source>
        <dbReference type="ARBA" id="ARBA00023027"/>
    </source>
</evidence>
<gene>
    <name evidence="8" type="ORF">S01H1_04205</name>
</gene>
<keyword evidence="2" id="KW-0028">Amino-acid biosynthesis</keyword>
<dbReference type="AlphaFoldDB" id="X0U3T3"/>
<dbReference type="Gene3D" id="1.20.1090.10">
    <property type="entry name" value="Dehydroquinate synthase-like - alpha domain"/>
    <property type="match status" value="1"/>
</dbReference>
<reference evidence="8" key="1">
    <citation type="journal article" date="2014" name="Front. Microbiol.">
        <title>High frequency of phylogenetically diverse reductive dehalogenase-homologous genes in deep subseafloor sedimentary metagenomes.</title>
        <authorList>
            <person name="Kawai M."/>
            <person name="Futagami T."/>
            <person name="Toyoda A."/>
            <person name="Takaki Y."/>
            <person name="Nishi S."/>
            <person name="Hori S."/>
            <person name="Arai W."/>
            <person name="Tsubouchi T."/>
            <person name="Morono Y."/>
            <person name="Uchiyama I."/>
            <person name="Ito T."/>
            <person name="Fujiyama A."/>
            <person name="Inagaki F."/>
            <person name="Takami H."/>
        </authorList>
    </citation>
    <scope>NUCLEOTIDE SEQUENCE</scope>
    <source>
        <strain evidence="8">Expedition CK06-06</strain>
    </source>
</reference>
<keyword evidence="5" id="KW-0456">Lyase</keyword>
<comment type="caution">
    <text evidence="8">The sequence shown here is derived from an EMBL/GenBank/DDBJ whole genome shotgun (WGS) entry which is preliminary data.</text>
</comment>
<evidence type="ECO:0000256" key="5">
    <source>
        <dbReference type="ARBA" id="ARBA00023239"/>
    </source>
</evidence>
<evidence type="ECO:0000259" key="6">
    <source>
        <dbReference type="Pfam" id="PF01761"/>
    </source>
</evidence>
<dbReference type="InterPro" id="IPR050071">
    <property type="entry name" value="Dehydroquinate_synthase"/>
</dbReference>
<evidence type="ECO:0000256" key="4">
    <source>
        <dbReference type="ARBA" id="ARBA00023141"/>
    </source>
</evidence>
<keyword evidence="4" id="KW-0057">Aromatic amino acid biosynthesis</keyword>
<dbReference type="PANTHER" id="PTHR43622:SF7">
    <property type="entry name" value="3-DEHYDROQUINATE SYNTHASE, CHLOROPLASTIC"/>
    <property type="match status" value="1"/>
</dbReference>
<dbReference type="GO" id="GO:0003856">
    <property type="term" value="F:3-dehydroquinate synthase activity"/>
    <property type="evidence" value="ECO:0007669"/>
    <property type="project" value="TreeGrafter"/>
</dbReference>
<dbReference type="CDD" id="cd08195">
    <property type="entry name" value="DHQS"/>
    <property type="match status" value="1"/>
</dbReference>
<dbReference type="Gene3D" id="3.40.50.1970">
    <property type="match status" value="1"/>
</dbReference>
<dbReference type="Pfam" id="PF24621">
    <property type="entry name" value="DHQS_C"/>
    <property type="match status" value="1"/>
</dbReference>
<evidence type="ECO:0000259" key="7">
    <source>
        <dbReference type="Pfam" id="PF24621"/>
    </source>
</evidence>
<feature type="non-terminal residue" evidence="8">
    <location>
        <position position="1"/>
    </location>
</feature>
<organism evidence="8">
    <name type="scientific">marine sediment metagenome</name>
    <dbReference type="NCBI Taxonomy" id="412755"/>
    <lineage>
        <taxon>unclassified sequences</taxon>
        <taxon>metagenomes</taxon>
        <taxon>ecological metagenomes</taxon>
    </lineage>
</organism>
<proteinExistence type="predicted"/>
<evidence type="ECO:0000256" key="1">
    <source>
        <dbReference type="ARBA" id="ARBA00001911"/>
    </source>
</evidence>
<dbReference type="InterPro" id="IPR030960">
    <property type="entry name" value="DHQS/DOIS_N"/>
</dbReference>
<sequence>LRGLPLVQVPTTLIAMADAAIGGKVALNHPQAKNLIGAFYQPRLVIADVSTLTTLPKRELVSGWAEVVKHALILDPDFLEFLEANANGLVALEAAATTEAIRRSASLKAMVVSEDEKEQGRRMILNYGHTIAHGLEAATEYERFLHGEAVAIGMTGAAMLSERLGLISHDIVARQGRLIERFGLSTTCSDVDRDGVLKAMELDKKVRERAINWVLLKSIGQTTFRDDVSREDVVGVLKELV</sequence>